<dbReference type="EMBL" id="SJPL01000001">
    <property type="protein sequence ID" value="TWT68945.1"/>
    <property type="molecule type" value="Genomic_DNA"/>
</dbReference>
<proteinExistence type="predicted"/>
<evidence type="ECO:0000313" key="3">
    <source>
        <dbReference type="EMBL" id="TWT68945.1"/>
    </source>
</evidence>
<organism evidence="3 4">
    <name type="scientific">Crateriforma conspicua</name>
    <dbReference type="NCBI Taxonomy" id="2527996"/>
    <lineage>
        <taxon>Bacteria</taxon>
        <taxon>Pseudomonadati</taxon>
        <taxon>Planctomycetota</taxon>
        <taxon>Planctomycetia</taxon>
        <taxon>Planctomycetales</taxon>
        <taxon>Planctomycetaceae</taxon>
        <taxon>Crateriforma</taxon>
    </lineage>
</organism>
<feature type="transmembrane region" description="Helical" evidence="2">
    <location>
        <begin position="59"/>
        <end position="81"/>
    </location>
</feature>
<reference evidence="3 4" key="1">
    <citation type="submission" date="2019-02" db="EMBL/GenBank/DDBJ databases">
        <title>Deep-cultivation of Planctomycetes and their phenomic and genomic characterization uncovers novel biology.</title>
        <authorList>
            <person name="Wiegand S."/>
            <person name="Jogler M."/>
            <person name="Boedeker C."/>
            <person name="Pinto D."/>
            <person name="Vollmers J."/>
            <person name="Rivas-Marin E."/>
            <person name="Kohn T."/>
            <person name="Peeters S.H."/>
            <person name="Heuer A."/>
            <person name="Rast P."/>
            <person name="Oberbeckmann S."/>
            <person name="Bunk B."/>
            <person name="Jeske O."/>
            <person name="Meyerdierks A."/>
            <person name="Storesund J.E."/>
            <person name="Kallscheuer N."/>
            <person name="Luecker S."/>
            <person name="Lage O.M."/>
            <person name="Pohl T."/>
            <person name="Merkel B.J."/>
            <person name="Hornburger P."/>
            <person name="Mueller R.-W."/>
            <person name="Bruemmer F."/>
            <person name="Labrenz M."/>
            <person name="Spormann A.M."/>
            <person name="Op Den Camp H."/>
            <person name="Overmann J."/>
            <person name="Amann R."/>
            <person name="Jetten M.S.M."/>
            <person name="Mascher T."/>
            <person name="Medema M.H."/>
            <person name="Devos D.P."/>
            <person name="Kaster A.-K."/>
            <person name="Ovreas L."/>
            <person name="Rohde M."/>
            <person name="Galperin M.Y."/>
            <person name="Jogler C."/>
        </authorList>
    </citation>
    <scope>NUCLEOTIDE SEQUENCE [LARGE SCALE GENOMIC DNA]</scope>
    <source>
        <strain evidence="3 4">Pan14r</strain>
    </source>
</reference>
<sequence>MIAPPKNNGWPEYYDDRHRQTSLPSSGLAAASRPSAAPMRCNPSDVSGPSVNQRVRNLIGRHSVAAVIAAATLGATMGWIVKRKLK</sequence>
<evidence type="ECO:0000256" key="2">
    <source>
        <dbReference type="SAM" id="Phobius"/>
    </source>
</evidence>
<feature type="compositionally biased region" description="Low complexity" evidence="1">
    <location>
        <begin position="22"/>
        <end position="38"/>
    </location>
</feature>
<evidence type="ECO:0000313" key="4">
    <source>
        <dbReference type="Proteomes" id="UP000317238"/>
    </source>
</evidence>
<keyword evidence="2" id="KW-0472">Membrane</keyword>
<dbReference type="AlphaFoldDB" id="A0A5C5Y3U8"/>
<accession>A0A5C5Y3U8</accession>
<comment type="caution">
    <text evidence="3">The sequence shown here is derived from an EMBL/GenBank/DDBJ whole genome shotgun (WGS) entry which is preliminary data.</text>
</comment>
<dbReference type="Proteomes" id="UP000317238">
    <property type="component" value="Unassembled WGS sequence"/>
</dbReference>
<dbReference type="RefSeq" id="WP_146438598.1">
    <property type="nucleotide sequence ID" value="NZ_SJPL01000001.1"/>
</dbReference>
<protein>
    <submittedName>
        <fullName evidence="3">Uncharacterized protein</fullName>
    </submittedName>
</protein>
<keyword evidence="4" id="KW-1185">Reference proteome</keyword>
<keyword evidence="2" id="KW-1133">Transmembrane helix</keyword>
<evidence type="ECO:0000256" key="1">
    <source>
        <dbReference type="SAM" id="MobiDB-lite"/>
    </source>
</evidence>
<name>A0A5C5Y3U8_9PLAN</name>
<keyword evidence="2" id="KW-0812">Transmembrane</keyword>
<gene>
    <name evidence="3" type="ORF">Pan14r_12290</name>
</gene>
<feature type="region of interest" description="Disordered" evidence="1">
    <location>
        <begin position="1"/>
        <end position="49"/>
    </location>
</feature>